<dbReference type="PANTHER" id="PTHR20883:SF14">
    <property type="entry name" value="PHYTANOYL-COA DIOXYGENASE"/>
    <property type="match status" value="1"/>
</dbReference>
<dbReference type="SUPFAM" id="SSF51197">
    <property type="entry name" value="Clavaminate synthase-like"/>
    <property type="match status" value="1"/>
</dbReference>
<comment type="caution">
    <text evidence="1">The sequence shown here is derived from an EMBL/GenBank/DDBJ whole genome shotgun (WGS) entry which is preliminary data.</text>
</comment>
<gene>
    <name evidence="1" type="ORF">V0U79_07465</name>
</gene>
<keyword evidence="1" id="KW-0560">Oxidoreductase</keyword>
<dbReference type="Gene3D" id="2.60.120.620">
    <property type="entry name" value="q2cbj1_9rhob like domain"/>
    <property type="match status" value="1"/>
</dbReference>
<dbReference type="InterPro" id="IPR008775">
    <property type="entry name" value="Phytyl_CoA_dOase-like"/>
</dbReference>
<dbReference type="Proteomes" id="UP001354971">
    <property type="component" value="Unassembled WGS sequence"/>
</dbReference>
<dbReference type="EMBL" id="JAZDRP010000004">
    <property type="protein sequence ID" value="MEE2526201.1"/>
    <property type="molecule type" value="Genomic_DNA"/>
</dbReference>
<dbReference type="GO" id="GO:0051213">
    <property type="term" value="F:dioxygenase activity"/>
    <property type="evidence" value="ECO:0007669"/>
    <property type="project" value="UniProtKB-KW"/>
</dbReference>
<dbReference type="Pfam" id="PF05721">
    <property type="entry name" value="PhyH"/>
    <property type="match status" value="1"/>
</dbReference>
<sequence>MSGADPFANFERDGFALVRHPDIAAAKDALRDALMDTAQFIARRVLTEEALASLPADQGFDAFLDAVHAAETGNAVTRALYEVFPSLPSIISMLDAPFVLDLVRRAGVARPVAGTLPLIRLDRPNDTKFSTPAHQDSWYSMLSPNAVTLWTPLCHMDADMGLLGVVPGSHRKGVCGFKPYEAGHEWFETAEPVGENDLTPVAVGHDEILIFNQSLIHKSGFNASQRVRISVQLRYNDLATAQSLTRTYTPSLSAWVLDQQKARLDDLH</sequence>
<name>A0ABU7LRD7_9PROT</name>
<dbReference type="RefSeq" id="WP_330198864.1">
    <property type="nucleotide sequence ID" value="NZ_JAZDRP010000004.1"/>
</dbReference>
<keyword evidence="1" id="KW-0223">Dioxygenase</keyword>
<accession>A0ABU7LRD7</accession>
<dbReference type="PANTHER" id="PTHR20883">
    <property type="entry name" value="PHYTANOYL-COA DIOXYGENASE DOMAIN CONTAINING 1"/>
    <property type="match status" value="1"/>
</dbReference>
<proteinExistence type="predicted"/>
<organism evidence="1 2">
    <name type="scientific">Hyphobacterium lacteum</name>
    <dbReference type="NCBI Taxonomy" id="3116575"/>
    <lineage>
        <taxon>Bacteria</taxon>
        <taxon>Pseudomonadati</taxon>
        <taxon>Pseudomonadota</taxon>
        <taxon>Alphaproteobacteria</taxon>
        <taxon>Maricaulales</taxon>
        <taxon>Maricaulaceae</taxon>
        <taxon>Hyphobacterium</taxon>
    </lineage>
</organism>
<evidence type="ECO:0000313" key="2">
    <source>
        <dbReference type="Proteomes" id="UP001354971"/>
    </source>
</evidence>
<keyword evidence="2" id="KW-1185">Reference proteome</keyword>
<protein>
    <submittedName>
        <fullName evidence="1">Phytanoyl-CoA dioxygenase family protein</fullName>
    </submittedName>
</protein>
<evidence type="ECO:0000313" key="1">
    <source>
        <dbReference type="EMBL" id="MEE2526201.1"/>
    </source>
</evidence>
<reference evidence="1 2" key="1">
    <citation type="submission" date="2024-01" db="EMBL/GenBank/DDBJ databases">
        <title>Hyphobacterium bacterium isolated from marine sediment.</title>
        <authorList>
            <person name="Zhao S."/>
        </authorList>
    </citation>
    <scope>NUCLEOTIDE SEQUENCE [LARGE SCALE GENOMIC DNA]</scope>
    <source>
        <strain evidence="2">HN65</strain>
    </source>
</reference>